<reference evidence="2 3" key="1">
    <citation type="submission" date="2024-02" db="EMBL/GenBank/DDBJ databases">
        <title>Rhodopirellula caenicola NBRC 110016.</title>
        <authorList>
            <person name="Ichikawa N."/>
            <person name="Katano-Makiyama Y."/>
            <person name="Hidaka K."/>
        </authorList>
    </citation>
    <scope>NUCLEOTIDE SEQUENCE [LARGE SCALE GENOMIC DNA]</scope>
    <source>
        <strain evidence="2 3">NBRC 110016</strain>
    </source>
</reference>
<evidence type="ECO:0000313" key="3">
    <source>
        <dbReference type="Proteomes" id="UP001416858"/>
    </source>
</evidence>
<evidence type="ECO:0000256" key="1">
    <source>
        <dbReference type="SAM" id="SignalP"/>
    </source>
</evidence>
<keyword evidence="1" id="KW-0732">Signal</keyword>
<keyword evidence="3" id="KW-1185">Reference proteome</keyword>
<proteinExistence type="predicted"/>
<sequence length="57" mass="6223">MNPLKSFLLLMICSVSMFIAGCGTSGPPTMVEPDKTAEEMQAISDEKEKAELNEVPY</sequence>
<evidence type="ECO:0000313" key="2">
    <source>
        <dbReference type="EMBL" id="GAA5509824.1"/>
    </source>
</evidence>
<dbReference type="EMBL" id="BAABRO010000016">
    <property type="protein sequence ID" value="GAA5509824.1"/>
    <property type="molecule type" value="Genomic_DNA"/>
</dbReference>
<accession>A0ABP9VXH1</accession>
<feature type="chain" id="PRO_5045868990" description="Secreted protein" evidence="1">
    <location>
        <begin position="21"/>
        <end position="57"/>
    </location>
</feature>
<gene>
    <name evidence="2" type="ORF">Rcae01_05327</name>
</gene>
<dbReference type="RefSeq" id="WP_345687208.1">
    <property type="nucleotide sequence ID" value="NZ_BAABRO010000016.1"/>
</dbReference>
<evidence type="ECO:0008006" key="4">
    <source>
        <dbReference type="Google" id="ProtNLM"/>
    </source>
</evidence>
<comment type="caution">
    <text evidence="2">The sequence shown here is derived from an EMBL/GenBank/DDBJ whole genome shotgun (WGS) entry which is preliminary data.</text>
</comment>
<feature type="signal peptide" evidence="1">
    <location>
        <begin position="1"/>
        <end position="20"/>
    </location>
</feature>
<dbReference type="PROSITE" id="PS51257">
    <property type="entry name" value="PROKAR_LIPOPROTEIN"/>
    <property type="match status" value="1"/>
</dbReference>
<dbReference type="Proteomes" id="UP001416858">
    <property type="component" value="Unassembled WGS sequence"/>
</dbReference>
<protein>
    <recommendedName>
        <fullName evidence="4">Secreted protein</fullName>
    </recommendedName>
</protein>
<organism evidence="2 3">
    <name type="scientific">Novipirellula caenicola</name>
    <dbReference type="NCBI Taxonomy" id="1536901"/>
    <lineage>
        <taxon>Bacteria</taxon>
        <taxon>Pseudomonadati</taxon>
        <taxon>Planctomycetota</taxon>
        <taxon>Planctomycetia</taxon>
        <taxon>Pirellulales</taxon>
        <taxon>Pirellulaceae</taxon>
        <taxon>Novipirellula</taxon>
    </lineage>
</organism>
<name>A0ABP9VXH1_9BACT</name>